<sequence length="267" mass="29124">MIQIKGILFDKDGTLIDFHSVWLTAARELIAQLTARLEQADNQVLIGDLLHSIGIVNEEVLPHGVLAGGTSYDIEAAFRKVLSYHEIQQIPRLREWISDSLAQITKQKTEMIVPTANLDELFTNLRTKGIKFGIATADDWEATDICLKTLGIGHYFEFIATADRLPEKKPHPNVLFAFCQHFGLEPEEVAVVGDTAVDLTLAKLGQAGLAIGVLSGVSSTKDLAPLADIIIPSVNNLIDQHGICVWERNTCIAPIAKMHGKGSPASL</sequence>
<protein>
    <submittedName>
        <fullName evidence="3">HAD superfamily hydrolase (TIGR01549 family)</fullName>
    </submittedName>
</protein>
<evidence type="ECO:0000313" key="3">
    <source>
        <dbReference type="EMBL" id="MDQ0412356.1"/>
    </source>
</evidence>
<dbReference type="NCBIfam" id="TIGR01549">
    <property type="entry name" value="HAD-SF-IA-v1"/>
    <property type="match status" value="1"/>
</dbReference>
<dbReference type="InterPro" id="IPR023198">
    <property type="entry name" value="PGP-like_dom2"/>
</dbReference>
<dbReference type="Pfam" id="PF00702">
    <property type="entry name" value="Hydrolase"/>
    <property type="match status" value="1"/>
</dbReference>
<name>A0ABU0FR21_9BACI</name>
<proteinExistence type="predicted"/>
<dbReference type="SFLD" id="SFLDG01129">
    <property type="entry name" value="C1.5:_HAD__Beta-PGM__Phosphata"/>
    <property type="match status" value="1"/>
</dbReference>
<dbReference type="PANTHER" id="PTHR43434">
    <property type="entry name" value="PHOSPHOGLYCOLATE PHOSPHATASE"/>
    <property type="match status" value="1"/>
</dbReference>
<dbReference type="RefSeq" id="WP_307191174.1">
    <property type="nucleotide sequence ID" value="NZ_JAUSUN010000002.1"/>
</dbReference>
<keyword evidence="1 3" id="KW-0378">Hydrolase</keyword>
<evidence type="ECO:0000256" key="1">
    <source>
        <dbReference type="ARBA" id="ARBA00022801"/>
    </source>
</evidence>
<reference evidence="3 4" key="1">
    <citation type="submission" date="2023-07" db="EMBL/GenBank/DDBJ databases">
        <title>Genomic Encyclopedia of Type Strains, Phase IV (KMG-IV): sequencing the most valuable type-strain genomes for metagenomic binning, comparative biology and taxonomic classification.</title>
        <authorList>
            <person name="Goeker M."/>
        </authorList>
    </citation>
    <scope>NUCLEOTIDE SEQUENCE [LARGE SCALE GENOMIC DNA]</scope>
    <source>
        <strain evidence="3 4">DSM 19598</strain>
    </source>
</reference>
<dbReference type="InterPro" id="IPR006439">
    <property type="entry name" value="HAD-SF_hydro_IA"/>
</dbReference>
<evidence type="ECO:0000256" key="2">
    <source>
        <dbReference type="ARBA" id="ARBA00022842"/>
    </source>
</evidence>
<dbReference type="InterPro" id="IPR023214">
    <property type="entry name" value="HAD_sf"/>
</dbReference>
<gene>
    <name evidence="3" type="ORF">J2S25_000536</name>
</gene>
<dbReference type="PRINTS" id="PR00413">
    <property type="entry name" value="HADHALOGNASE"/>
</dbReference>
<dbReference type="SUPFAM" id="SSF56784">
    <property type="entry name" value="HAD-like"/>
    <property type="match status" value="1"/>
</dbReference>
<dbReference type="Gene3D" id="1.10.150.240">
    <property type="entry name" value="Putative phosphatase, domain 2"/>
    <property type="match status" value="1"/>
</dbReference>
<dbReference type="PANTHER" id="PTHR43434:SF1">
    <property type="entry name" value="PHOSPHOGLYCOLATE PHOSPHATASE"/>
    <property type="match status" value="1"/>
</dbReference>
<organism evidence="3 4">
    <name type="scientific">Mesobacillus stamsii</name>
    <dbReference type="NCBI Taxonomy" id="225347"/>
    <lineage>
        <taxon>Bacteria</taxon>
        <taxon>Bacillati</taxon>
        <taxon>Bacillota</taxon>
        <taxon>Bacilli</taxon>
        <taxon>Bacillales</taxon>
        <taxon>Bacillaceae</taxon>
        <taxon>Mesobacillus</taxon>
    </lineage>
</organism>
<dbReference type="EMBL" id="JAUSUN010000002">
    <property type="protein sequence ID" value="MDQ0412356.1"/>
    <property type="molecule type" value="Genomic_DNA"/>
</dbReference>
<dbReference type="Proteomes" id="UP001242313">
    <property type="component" value="Unassembled WGS sequence"/>
</dbReference>
<dbReference type="InterPro" id="IPR036412">
    <property type="entry name" value="HAD-like_sf"/>
</dbReference>
<keyword evidence="2" id="KW-0460">Magnesium</keyword>
<evidence type="ECO:0000313" key="4">
    <source>
        <dbReference type="Proteomes" id="UP001242313"/>
    </source>
</evidence>
<dbReference type="InterPro" id="IPR050155">
    <property type="entry name" value="HAD-like_hydrolase_sf"/>
</dbReference>
<keyword evidence="4" id="KW-1185">Reference proteome</keyword>
<accession>A0ABU0FR21</accession>
<dbReference type="GO" id="GO:0016787">
    <property type="term" value="F:hydrolase activity"/>
    <property type="evidence" value="ECO:0007669"/>
    <property type="project" value="UniProtKB-KW"/>
</dbReference>
<dbReference type="Gene3D" id="3.40.50.1000">
    <property type="entry name" value="HAD superfamily/HAD-like"/>
    <property type="match status" value="1"/>
</dbReference>
<comment type="caution">
    <text evidence="3">The sequence shown here is derived from an EMBL/GenBank/DDBJ whole genome shotgun (WGS) entry which is preliminary data.</text>
</comment>
<dbReference type="SFLD" id="SFLDS00003">
    <property type="entry name" value="Haloacid_Dehalogenase"/>
    <property type="match status" value="1"/>
</dbReference>